<evidence type="ECO:0000256" key="1">
    <source>
        <dbReference type="SAM" id="MobiDB-lite"/>
    </source>
</evidence>
<accession>A0A1B2IUL1</accession>
<feature type="compositionally biased region" description="Polar residues" evidence="1">
    <location>
        <begin position="1155"/>
        <end position="1174"/>
    </location>
</feature>
<dbReference type="EMBL" id="CP014924">
    <property type="protein sequence ID" value="ANZ65744.1"/>
    <property type="molecule type" value="Genomic_DNA"/>
</dbReference>
<organism evidence="5 6">
    <name type="scientific">Secundilactobacillus paracollinoides</name>
    <dbReference type="NCBI Taxonomy" id="240427"/>
    <lineage>
        <taxon>Bacteria</taxon>
        <taxon>Bacillati</taxon>
        <taxon>Bacillota</taxon>
        <taxon>Bacilli</taxon>
        <taxon>Lactobacillales</taxon>
        <taxon>Lactobacillaceae</taxon>
        <taxon>Secundilactobacillus</taxon>
    </lineage>
</organism>
<feature type="region of interest" description="Disordered" evidence="1">
    <location>
        <begin position="1299"/>
        <end position="1324"/>
    </location>
</feature>
<feature type="domain" description="MBG" evidence="2">
    <location>
        <begin position="163"/>
        <end position="244"/>
    </location>
</feature>
<feature type="domain" description="Mub B2-like" evidence="4">
    <location>
        <begin position="1324"/>
        <end position="1407"/>
    </location>
</feature>
<proteinExistence type="predicted"/>
<dbReference type="InterPro" id="IPR041495">
    <property type="entry name" value="Mub_B2"/>
</dbReference>
<feature type="domain" description="Mub B2-like" evidence="4">
    <location>
        <begin position="1466"/>
        <end position="1557"/>
    </location>
</feature>
<reference evidence="5 6" key="1">
    <citation type="submission" date="2016-03" db="EMBL/GenBank/DDBJ databases">
        <title>Pediococcus and Lactobacillus from brewery environment - whole genome sequencing and assembly.</title>
        <authorList>
            <person name="Behr J."/>
            <person name="Geissler A.J."/>
            <person name="Vogel R.F."/>
        </authorList>
    </citation>
    <scope>NUCLEOTIDE SEQUENCE [LARGE SCALE GENOMIC DNA]</scope>
    <source>
        <strain evidence="5 6">TMW 1.1995</strain>
    </source>
</reference>
<feature type="domain" description="MBG" evidence="2">
    <location>
        <begin position="302"/>
        <end position="360"/>
    </location>
</feature>
<dbReference type="Gene3D" id="2.60.40.4300">
    <property type="match status" value="6"/>
</dbReference>
<feature type="domain" description="Mub B2-like" evidence="4">
    <location>
        <begin position="1042"/>
        <end position="1150"/>
    </location>
</feature>
<feature type="region of interest" description="Disordered" evidence="1">
    <location>
        <begin position="1155"/>
        <end position="1187"/>
    </location>
</feature>
<sequence length="1739" mass="180777">MTLSATATGTATVTYTLATQTVAMALSQAVVANYDGTTTASGFLTTGVTKYSDATNATTGSLSWLAWNNTAISTYFAGAGASQKTAFVNDLAAMGTSANLSKYFTLANDGTTSDQYSYTLTQAGIDAINSALATTTGGLYQVSFASGAATSQVVIENQLSFVPISKVYDGTSVTSVAPQLTIEGKYYDTKNNVLTGYKTITGQTGVSDFTPISGDQNVGTYIEKLNADGVAWLNTTFASYIKGDVNGANFSYMTAEMTVTARAATVTPVITAVAKDGTPAVSLSFNVPAVTGAANIASGSSLAPSYKFSDLTKGSDYTLTDVNDLMTVTLSDAGLTKIGQANPNYSFTSVAGTAATSTITFNYIDTQNGNTTVHTATQTGLASDNSAQNYAVDLFGWPTGTEYQLGPTQVSSIPYTFGTSKSVDIYLTHYTATVTVTVTDTNGNTLTAPQTINLDPLDSNTSTADVAVNGYPTSQIKSITYTYVTGGRNDENVSNVVATVNDEKTSVSAVQNMNDGTTDTVKPATNGNGSMLADMFGNGMLITFGSPVTIKKSDQSDLLQYASIAVVYFAQATATVDFVDDDDKDADGNSTALTDTQTISGFVDDPAQNTPIAIPTGYALATTQDSNVTVTDGAAAYTGVLTDDDSDNAVVHLVHATETIDPDNTTVGTADYNATHVTVNVNVVAGDNPTAVQITNGNESAVYTRSAIKDDVTGTYTYAANTNWKLAGPILGTPTVKAASGYAVTYTGEGTTNGTLGNGGQLMNITALDVPNALKTATPGETISLNYTVNAESTSQTIKVNYVDTTDGADKVVATDTTTGTPDETISYDATTKIPAGYTLANGQASTVTYAVTDQTDQVISVNLVHKIITVNANKPYAQGTLIDTSNPTGATYPDGVANADLNRILMRTITYSYAGSQDSINTIGQGALFTRTATVDEVTGTLLGYSDWEVSTSPTAPIDYANGSFNGYETPTIKGYTPNIADVPALAVTSDVIANYTDGSLDVNVVYTADPTITVDPTDPKNAGDQIDSNNPDGLNYPEGVDETSLNKSISRLITYTGVISGNPASVSQTGNYTRTATIDEKTGELLGYGDWTLTTSDDGNDTNDGFTAVASPEVLGYTASGDAPATAPTNDEITNFVAHSADVSVTYSQDATITIDPTNPQNPGTLIDQSNPDGPKYPDGVSDSELNKSVSRTINYSGAEPNNPTSVTQTGYYTRTATIDAKTGDFLSYGDWTLTTTDDDNNTNDGFTAVTSPAVKGYTASSDVAAATLSNDEISSFVAGSDDVAITYAQDATITIDPTDPKNAGDPIDASNPDGLKYPEGVDQTDLNKQISRTITYTGAEPNDPASVKQTGDYTRTATIDAKTGDFLSYGDWTLTTSDDDNDTNDGFTAVTSPKVVGYTSSGDAEAVSLTNDDISNFVDKSADVAIIYSQDATITIDPTDPKNLGDPIDSSNPDGAKYPDGVSATALNKSISRTITYENAGTDTPAQVVQTGNYTRTATIDAKTGDFLSYGDWTLATSDDDNATNDGFTAVTSPKVLGYTASGNAAAVTPTNDEINSFVAGSADVKITYSANDTATVTTPINTGDPVSPDGPASNKTITDADLNKTVSRAIDASFVGGTKDGDTTTLANQSTAYTRSAIFDSTTGEFLTFTDWTVAGTDGLTAYTPSAETDYTVTPTTVVAVSASDLTTALGQSDATIALTPVQVVYTYAGSTTTDPDGGTTTTTTDDKRQHCWHR</sequence>
<feature type="compositionally biased region" description="Basic and acidic residues" evidence="1">
    <location>
        <begin position="1729"/>
        <end position="1739"/>
    </location>
</feature>
<name>A0A1B2IUL1_9LACO</name>
<evidence type="ECO:0000259" key="3">
    <source>
        <dbReference type="Pfam" id="PF17965"/>
    </source>
</evidence>
<dbReference type="RefSeq" id="WP_065937474.1">
    <property type="nucleotide sequence ID" value="NZ_CP014924.1"/>
</dbReference>
<dbReference type="Proteomes" id="UP000093267">
    <property type="component" value="Chromosome"/>
</dbReference>
<feature type="compositionally biased region" description="Low complexity" evidence="1">
    <location>
        <begin position="1716"/>
        <end position="1728"/>
    </location>
</feature>
<dbReference type="InterPro" id="IPR041558">
    <property type="entry name" value="MucBP_2"/>
</dbReference>
<feature type="region of interest" description="Disordered" evidence="1">
    <location>
        <begin position="1017"/>
        <end position="1040"/>
    </location>
</feature>
<dbReference type="InterPro" id="IPR041277">
    <property type="entry name" value="MBG_Lactobacillales"/>
</dbReference>
<dbReference type="OrthoDB" id="2275645at2"/>
<protein>
    <recommendedName>
        <fullName evidence="7">Gram-positive cocci surface proteins LPxTG domain-containing protein</fullName>
    </recommendedName>
</protein>
<feature type="domain" description="Mucin binding" evidence="3">
    <location>
        <begin position="796"/>
        <end position="866"/>
    </location>
</feature>
<evidence type="ECO:0000259" key="4">
    <source>
        <dbReference type="Pfam" id="PF17966"/>
    </source>
</evidence>
<keyword evidence="6" id="KW-1185">Reference proteome</keyword>
<dbReference type="Pfam" id="PF17883">
    <property type="entry name" value="MBG"/>
    <property type="match status" value="2"/>
</dbReference>
<dbReference type="Pfam" id="PF17966">
    <property type="entry name" value="Muc_B2"/>
    <property type="match status" value="5"/>
</dbReference>
<evidence type="ECO:0000259" key="2">
    <source>
        <dbReference type="Pfam" id="PF17883"/>
    </source>
</evidence>
<gene>
    <name evidence="5" type="ORF">AYR63_00335</name>
</gene>
<feature type="region of interest" description="Disordered" evidence="1">
    <location>
        <begin position="1714"/>
        <end position="1739"/>
    </location>
</feature>
<feature type="domain" description="Mub B2-like" evidence="4">
    <location>
        <begin position="1184"/>
        <end position="1270"/>
    </location>
</feature>
<dbReference type="Pfam" id="PF17965">
    <property type="entry name" value="MucBP_2"/>
    <property type="match status" value="1"/>
</dbReference>
<dbReference type="STRING" id="240427.AYR62_02590"/>
<dbReference type="Gene3D" id="3.10.20.320">
    <property type="entry name" value="Putative peptidoglycan bound protein (lpxtg motif)"/>
    <property type="match status" value="2"/>
</dbReference>
<evidence type="ECO:0000313" key="6">
    <source>
        <dbReference type="Proteomes" id="UP000093267"/>
    </source>
</evidence>
<evidence type="ECO:0008006" key="7">
    <source>
        <dbReference type="Google" id="ProtNLM"/>
    </source>
</evidence>
<evidence type="ECO:0000313" key="5">
    <source>
        <dbReference type="EMBL" id="ANZ65744.1"/>
    </source>
</evidence>
<feature type="domain" description="Mub B2-like" evidence="4">
    <location>
        <begin position="899"/>
        <end position="1011"/>
    </location>
</feature>